<dbReference type="GO" id="GO:0016491">
    <property type="term" value="F:oxidoreductase activity"/>
    <property type="evidence" value="ECO:0007669"/>
    <property type="project" value="UniProtKB-KW"/>
</dbReference>
<dbReference type="PANTHER" id="PTHR44196:SF1">
    <property type="entry name" value="DEHYDROGENASE_REDUCTASE SDR FAMILY MEMBER 7B"/>
    <property type="match status" value="1"/>
</dbReference>
<keyword evidence="5" id="KW-0472">Membrane</keyword>
<evidence type="ECO:0000256" key="1">
    <source>
        <dbReference type="ARBA" id="ARBA00006484"/>
    </source>
</evidence>
<dbReference type="InterPro" id="IPR020904">
    <property type="entry name" value="Sc_DH/Rdtase_CS"/>
</dbReference>
<keyword evidence="5" id="KW-0812">Transmembrane</keyword>
<dbReference type="GeneID" id="25562954"/>
<dbReference type="Proteomes" id="UP000054408">
    <property type="component" value="Unassembled WGS sequence"/>
</dbReference>
<dbReference type="RefSeq" id="XP_013760184.1">
    <property type="nucleotide sequence ID" value="XM_013904730.1"/>
</dbReference>
<dbReference type="OrthoDB" id="1274115at2759"/>
<comment type="similarity">
    <text evidence="1 4">Belongs to the short-chain dehydrogenases/reductases (SDR) family.</text>
</comment>
<evidence type="ECO:0000256" key="5">
    <source>
        <dbReference type="SAM" id="Phobius"/>
    </source>
</evidence>
<dbReference type="SMART" id="SM00822">
    <property type="entry name" value="PKS_KR"/>
    <property type="match status" value="1"/>
</dbReference>
<dbReference type="EMBL" id="GL349444">
    <property type="protein sequence ID" value="KNC46911.1"/>
    <property type="molecule type" value="Genomic_DNA"/>
</dbReference>
<dbReference type="PRINTS" id="PR00080">
    <property type="entry name" value="SDRFAMILY"/>
</dbReference>
<dbReference type="InterPro" id="IPR002347">
    <property type="entry name" value="SDR_fam"/>
</dbReference>
<proteinExistence type="inferred from homology"/>
<dbReference type="SUPFAM" id="SSF51735">
    <property type="entry name" value="NAD(P)-binding Rossmann-fold domains"/>
    <property type="match status" value="1"/>
</dbReference>
<evidence type="ECO:0000256" key="2">
    <source>
        <dbReference type="ARBA" id="ARBA00023002"/>
    </source>
</evidence>
<feature type="domain" description="Ketoreductase" evidence="6">
    <location>
        <begin position="51"/>
        <end position="239"/>
    </location>
</feature>
<evidence type="ECO:0000259" key="6">
    <source>
        <dbReference type="SMART" id="SM00822"/>
    </source>
</evidence>
<dbReference type="AlphaFoldDB" id="A0A0L0D479"/>
<keyword evidence="8" id="KW-1185">Reference proteome</keyword>
<name>A0A0L0D479_THETB</name>
<dbReference type="OMA" id="IMDINFY"/>
<dbReference type="InterPro" id="IPR036291">
    <property type="entry name" value="NAD(P)-bd_dom_sf"/>
</dbReference>
<dbReference type="eggNOG" id="KOG1205">
    <property type="taxonomic scope" value="Eukaryota"/>
</dbReference>
<dbReference type="STRING" id="461836.A0A0L0D479"/>
<keyword evidence="5" id="KW-1133">Transmembrane helix</keyword>
<sequence>MSIPQVVVRAGKAALTAAGLSLAGLAVAWRGAKTLREARYYRRTTVPRKAPVVVITGGSSGLGAGLALRYAARGARLVLAARGEARLAGVAAACAAVAPPGTPLPVVVPTDVAVEDEAVALVASALDAFGRIDIVVLSAGVGAHALFQATDDMSVLETLMRINFFGAVYVTKAALPHLIAGKGQIVVMSSLSGEIGLPYRAGYCASKFAVTGFFEALRMEVNESDVQITIVCPPSVKTAFRDNLVLNMTSQDVAGESSGTEGDDRMPVDECLDHVMDAIDHGRRKVYFPFLAYLAVYIRPFFPELVDWNAKRKAKL</sequence>
<protein>
    <recommendedName>
        <fullName evidence="6">Ketoreductase domain-containing protein</fullName>
    </recommendedName>
</protein>
<reference evidence="7 8" key="1">
    <citation type="submission" date="2010-05" db="EMBL/GenBank/DDBJ databases">
        <title>The Genome Sequence of Thecamonas trahens ATCC 50062.</title>
        <authorList>
            <consortium name="The Broad Institute Genome Sequencing Platform"/>
            <person name="Russ C."/>
            <person name="Cuomo C."/>
            <person name="Shea T."/>
            <person name="Young S.K."/>
            <person name="Zeng Q."/>
            <person name="Koehrsen M."/>
            <person name="Haas B."/>
            <person name="Borodovsky M."/>
            <person name="Guigo R."/>
            <person name="Alvarado L."/>
            <person name="Berlin A."/>
            <person name="Bochicchio J."/>
            <person name="Borenstein D."/>
            <person name="Chapman S."/>
            <person name="Chen Z."/>
            <person name="Freedman E."/>
            <person name="Gellesch M."/>
            <person name="Goldberg J."/>
            <person name="Griggs A."/>
            <person name="Gujja S."/>
            <person name="Heilman E."/>
            <person name="Heiman D."/>
            <person name="Hepburn T."/>
            <person name="Howarth C."/>
            <person name="Jen D."/>
            <person name="Larson L."/>
            <person name="Mehta T."/>
            <person name="Park D."/>
            <person name="Pearson M."/>
            <person name="Roberts A."/>
            <person name="Saif S."/>
            <person name="Shenoy N."/>
            <person name="Sisk P."/>
            <person name="Stolte C."/>
            <person name="Sykes S."/>
            <person name="Thomson T."/>
            <person name="Walk T."/>
            <person name="White J."/>
            <person name="Yandava C."/>
            <person name="Burger G."/>
            <person name="Gray M.W."/>
            <person name="Holland P.W.H."/>
            <person name="King N."/>
            <person name="Lang F.B.F."/>
            <person name="Roger A.J."/>
            <person name="Ruiz-Trillo I."/>
            <person name="Lander E."/>
            <person name="Nusbaum C."/>
        </authorList>
    </citation>
    <scope>NUCLEOTIDE SEQUENCE [LARGE SCALE GENOMIC DNA]</scope>
    <source>
        <strain evidence="7 8">ATCC 50062</strain>
    </source>
</reference>
<dbReference type="PRINTS" id="PR00081">
    <property type="entry name" value="GDHRDH"/>
</dbReference>
<keyword evidence="2" id="KW-0560">Oxidoreductase</keyword>
<dbReference type="InterPro" id="IPR057326">
    <property type="entry name" value="KR_dom"/>
</dbReference>
<evidence type="ECO:0000256" key="3">
    <source>
        <dbReference type="ARBA" id="ARBA00037096"/>
    </source>
</evidence>
<dbReference type="Gene3D" id="3.40.50.720">
    <property type="entry name" value="NAD(P)-binding Rossmann-like Domain"/>
    <property type="match status" value="1"/>
</dbReference>
<dbReference type="GO" id="GO:0016020">
    <property type="term" value="C:membrane"/>
    <property type="evidence" value="ECO:0007669"/>
    <property type="project" value="TreeGrafter"/>
</dbReference>
<evidence type="ECO:0000256" key="4">
    <source>
        <dbReference type="RuleBase" id="RU000363"/>
    </source>
</evidence>
<evidence type="ECO:0000313" key="8">
    <source>
        <dbReference type="Proteomes" id="UP000054408"/>
    </source>
</evidence>
<comment type="function">
    <text evidence="3">Putative oxidoreductase.</text>
</comment>
<dbReference type="PROSITE" id="PS00061">
    <property type="entry name" value="ADH_SHORT"/>
    <property type="match status" value="1"/>
</dbReference>
<dbReference type="NCBIfam" id="NF004825">
    <property type="entry name" value="PRK06181.1"/>
    <property type="match status" value="1"/>
</dbReference>
<feature type="transmembrane region" description="Helical" evidence="5">
    <location>
        <begin position="52"/>
        <end position="72"/>
    </location>
</feature>
<organism evidence="7 8">
    <name type="scientific">Thecamonas trahens ATCC 50062</name>
    <dbReference type="NCBI Taxonomy" id="461836"/>
    <lineage>
        <taxon>Eukaryota</taxon>
        <taxon>Apusozoa</taxon>
        <taxon>Apusomonadida</taxon>
        <taxon>Apusomonadidae</taxon>
        <taxon>Thecamonas</taxon>
    </lineage>
</organism>
<evidence type="ECO:0000313" key="7">
    <source>
        <dbReference type="EMBL" id="KNC46911.1"/>
    </source>
</evidence>
<dbReference type="PANTHER" id="PTHR44196">
    <property type="entry name" value="DEHYDROGENASE/REDUCTASE SDR FAMILY MEMBER 7B"/>
    <property type="match status" value="1"/>
</dbReference>
<gene>
    <name evidence="7" type="ORF">AMSG_03342</name>
</gene>
<dbReference type="Pfam" id="PF00106">
    <property type="entry name" value="adh_short"/>
    <property type="match status" value="1"/>
</dbReference>
<accession>A0A0L0D479</accession>